<comment type="caution">
    <text evidence="3">The sequence shown here is derived from an EMBL/GenBank/DDBJ whole genome shotgun (WGS) entry which is preliminary data.</text>
</comment>
<evidence type="ECO:0000313" key="4">
    <source>
        <dbReference type="Proteomes" id="UP000015354"/>
    </source>
</evidence>
<feature type="region of interest" description="Disordered" evidence="1">
    <location>
        <begin position="281"/>
        <end position="302"/>
    </location>
</feature>
<accession>S9VX29</accession>
<evidence type="ECO:0000256" key="2">
    <source>
        <dbReference type="SAM" id="Phobius"/>
    </source>
</evidence>
<keyword evidence="4" id="KW-1185">Reference proteome</keyword>
<dbReference type="AlphaFoldDB" id="S9VX29"/>
<reference evidence="3 4" key="1">
    <citation type="journal article" date="2013" name="PLoS ONE">
        <title>Predicting the Proteins of Angomonas deanei, Strigomonas culicis and Their Respective Endosymbionts Reveals New Aspects of the Trypanosomatidae Family.</title>
        <authorList>
            <person name="Motta M.C."/>
            <person name="Martins A.C."/>
            <person name="de Souza S.S."/>
            <person name="Catta-Preta C.M."/>
            <person name="Silva R."/>
            <person name="Klein C.C."/>
            <person name="de Almeida L.G."/>
            <person name="de Lima Cunha O."/>
            <person name="Ciapina L.P."/>
            <person name="Brocchi M."/>
            <person name="Colabardini A.C."/>
            <person name="de Araujo Lima B."/>
            <person name="Machado C.R."/>
            <person name="de Almeida Soares C.M."/>
            <person name="Probst C.M."/>
            <person name="de Menezes C.B."/>
            <person name="Thompson C.E."/>
            <person name="Bartholomeu D.C."/>
            <person name="Gradia D.F."/>
            <person name="Pavoni D.P."/>
            <person name="Grisard E.C."/>
            <person name="Fantinatti-Garboggini F."/>
            <person name="Marchini F.K."/>
            <person name="Rodrigues-Luiz G.F."/>
            <person name="Wagner G."/>
            <person name="Goldman G.H."/>
            <person name="Fietto J.L."/>
            <person name="Elias M.C."/>
            <person name="Goldman M.H."/>
            <person name="Sagot M.F."/>
            <person name="Pereira M."/>
            <person name="Stoco P.H."/>
            <person name="de Mendonca-Neto R.P."/>
            <person name="Teixeira S.M."/>
            <person name="Maciel T.E."/>
            <person name="de Oliveira Mendes T.A."/>
            <person name="Urmenyi T.P."/>
            <person name="de Souza W."/>
            <person name="Schenkman S."/>
            <person name="de Vasconcelos A.T."/>
        </authorList>
    </citation>
    <scope>NUCLEOTIDE SEQUENCE [LARGE SCALE GENOMIC DNA]</scope>
</reference>
<keyword evidence="2" id="KW-0472">Membrane</keyword>
<evidence type="ECO:0000256" key="1">
    <source>
        <dbReference type="SAM" id="MobiDB-lite"/>
    </source>
</evidence>
<proteinExistence type="predicted"/>
<dbReference type="Proteomes" id="UP000015354">
    <property type="component" value="Unassembled WGS sequence"/>
</dbReference>
<feature type="compositionally biased region" description="Gly residues" evidence="1">
    <location>
        <begin position="284"/>
        <end position="302"/>
    </location>
</feature>
<keyword evidence="2" id="KW-0812">Transmembrane</keyword>
<protein>
    <submittedName>
        <fullName evidence="3">GMP-PDE, delta subunit family protein</fullName>
    </submittedName>
</protein>
<name>S9VX29_9TRYP</name>
<organism evidence="3 4">
    <name type="scientific">Strigomonas culicis</name>
    <dbReference type="NCBI Taxonomy" id="28005"/>
    <lineage>
        <taxon>Eukaryota</taxon>
        <taxon>Discoba</taxon>
        <taxon>Euglenozoa</taxon>
        <taxon>Kinetoplastea</taxon>
        <taxon>Metakinetoplastina</taxon>
        <taxon>Trypanosomatida</taxon>
        <taxon>Trypanosomatidae</taxon>
        <taxon>Strigomonadinae</taxon>
        <taxon>Strigomonas</taxon>
    </lineage>
</organism>
<dbReference type="EMBL" id="ATMH01003381">
    <property type="protein sequence ID" value="EPY31586.1"/>
    <property type="molecule type" value="Genomic_DNA"/>
</dbReference>
<evidence type="ECO:0000313" key="3">
    <source>
        <dbReference type="EMBL" id="EPY31586.1"/>
    </source>
</evidence>
<gene>
    <name evidence="3" type="ORF">STCU_03381</name>
</gene>
<feature type="transmembrane region" description="Helical" evidence="2">
    <location>
        <begin position="25"/>
        <end position="43"/>
    </location>
</feature>
<sequence length="302" mass="33268">MKKKKRGERKVQRGRNKKKDYKKSFYFACVLFFTIYVCPYFSLSSILMCSSTPNSFYVCSFFILLFFLLLLFRLLMLSFPYFFIIDFLLSPFHLQILPVIRVERLIVHDELVADKVEAITDGLERALDDGVAPLLVQLGHVVDGLPRVGGVRDAEVELEVEALDEHVAEVMALDHAEVGNGLVAVDTEHQLRADGALREKGGGEAVVDGAAARLLLLRQVGDAALELCVVFRAALDVKDDLVRVHIADREAVELNVVAVRDEGAEKAIRGARQRHDVVRRDARGGGVGSGHLGEAGEGGGRG</sequence>
<keyword evidence="2" id="KW-1133">Transmembrane helix</keyword>